<keyword evidence="1" id="KW-0175">Coiled coil</keyword>
<proteinExistence type="predicted"/>
<sequence>RISSLSRTSLKLSIRTTMATARALLLRPHQTLTLIQTHLLRSLSTSPPNHQFLSANDFLNSWTPHTDPKRAEAELALLRREYAKKVKAYRKEYIEEVELERIEKQRKDEAKREAMRIANEERRAAKVASKKAKAAEREVAEEEFRQTLVYHMHDLLKERTQKLEYWRLKEKHREEKKKEKKELLRRKSSTWVDEDKLEKTILEVIVDIKPL</sequence>
<evidence type="ECO:0000256" key="1">
    <source>
        <dbReference type="SAM" id="Coils"/>
    </source>
</evidence>
<dbReference type="PANTHER" id="PTHR36402:SF1">
    <property type="entry name" value="EXPRESSED PROTEIN"/>
    <property type="match status" value="1"/>
</dbReference>
<feature type="non-terminal residue" evidence="2">
    <location>
        <position position="1"/>
    </location>
</feature>
<keyword evidence="3" id="KW-1185">Reference proteome</keyword>
<dbReference type="AlphaFoldDB" id="A0A6A4L5Q9"/>
<gene>
    <name evidence="2" type="ORF">C3L33_15195</name>
</gene>
<dbReference type="Proteomes" id="UP000428333">
    <property type="component" value="Linkage Group LG09"/>
</dbReference>
<protein>
    <submittedName>
        <fullName evidence="2">Uncharacterized protein</fullName>
    </submittedName>
</protein>
<reference evidence="2 3" key="1">
    <citation type="journal article" date="2019" name="Genome Biol. Evol.">
        <title>The Rhododendron genome and chromosomal organization provide insight into shared whole-genome duplications across the heath family (Ericaceae).</title>
        <authorList>
            <person name="Soza V.L."/>
            <person name="Lindsley D."/>
            <person name="Waalkes A."/>
            <person name="Ramage E."/>
            <person name="Patwardhan R.P."/>
            <person name="Burton J.N."/>
            <person name="Adey A."/>
            <person name="Kumar A."/>
            <person name="Qiu R."/>
            <person name="Shendure J."/>
            <person name="Hall B."/>
        </authorList>
    </citation>
    <scope>NUCLEOTIDE SEQUENCE [LARGE SCALE GENOMIC DNA]</scope>
    <source>
        <strain evidence="2">RSF 1966-606</strain>
    </source>
</reference>
<evidence type="ECO:0000313" key="3">
    <source>
        <dbReference type="Proteomes" id="UP000428333"/>
    </source>
</evidence>
<accession>A0A6A4L5Q9</accession>
<name>A0A6A4L5Q9_9ERIC</name>
<feature type="coiled-coil region" evidence="1">
    <location>
        <begin position="117"/>
        <end position="145"/>
    </location>
</feature>
<comment type="caution">
    <text evidence="2">The sequence shown here is derived from an EMBL/GenBank/DDBJ whole genome shotgun (WGS) entry which is preliminary data.</text>
</comment>
<dbReference type="EMBL" id="QEFC01002331">
    <property type="protein sequence ID" value="KAE9452915.1"/>
    <property type="molecule type" value="Genomic_DNA"/>
</dbReference>
<organism evidence="2 3">
    <name type="scientific">Rhododendron williamsianum</name>
    <dbReference type="NCBI Taxonomy" id="262921"/>
    <lineage>
        <taxon>Eukaryota</taxon>
        <taxon>Viridiplantae</taxon>
        <taxon>Streptophyta</taxon>
        <taxon>Embryophyta</taxon>
        <taxon>Tracheophyta</taxon>
        <taxon>Spermatophyta</taxon>
        <taxon>Magnoliopsida</taxon>
        <taxon>eudicotyledons</taxon>
        <taxon>Gunneridae</taxon>
        <taxon>Pentapetalae</taxon>
        <taxon>asterids</taxon>
        <taxon>Ericales</taxon>
        <taxon>Ericaceae</taxon>
        <taxon>Ericoideae</taxon>
        <taxon>Rhodoreae</taxon>
        <taxon>Rhododendron</taxon>
    </lineage>
</organism>
<dbReference type="PANTHER" id="PTHR36402">
    <property type="entry name" value="EXPRESSED PROTEIN"/>
    <property type="match status" value="1"/>
</dbReference>
<evidence type="ECO:0000313" key="2">
    <source>
        <dbReference type="EMBL" id="KAE9452915.1"/>
    </source>
</evidence>